<organism evidence="2">
    <name type="scientific">Gongylonema pulchrum</name>
    <dbReference type="NCBI Taxonomy" id="637853"/>
    <lineage>
        <taxon>Eukaryota</taxon>
        <taxon>Metazoa</taxon>
        <taxon>Ecdysozoa</taxon>
        <taxon>Nematoda</taxon>
        <taxon>Chromadorea</taxon>
        <taxon>Rhabditida</taxon>
        <taxon>Spirurina</taxon>
        <taxon>Spiruromorpha</taxon>
        <taxon>Spiruroidea</taxon>
        <taxon>Gongylonematidae</taxon>
        <taxon>Gongylonema</taxon>
    </lineage>
</organism>
<accession>A0A183EQ82</accession>
<evidence type="ECO:0000313" key="2">
    <source>
        <dbReference type="WBParaSite" id="GPUH_0002315201-mRNA-1"/>
    </source>
</evidence>
<reference evidence="2" key="1">
    <citation type="submission" date="2016-06" db="UniProtKB">
        <authorList>
            <consortium name="WormBaseParasite"/>
        </authorList>
    </citation>
    <scope>IDENTIFICATION</scope>
</reference>
<name>A0A183EQ82_9BILA</name>
<feature type="compositionally biased region" description="Gly residues" evidence="1">
    <location>
        <begin position="10"/>
        <end position="25"/>
    </location>
</feature>
<protein>
    <submittedName>
        <fullName evidence="2">40S_S4_C domain-containing protein</fullName>
    </submittedName>
</protein>
<proteinExistence type="predicted"/>
<feature type="region of interest" description="Disordered" evidence="1">
    <location>
        <begin position="1"/>
        <end position="44"/>
    </location>
</feature>
<sequence length="126" mass="12597">LFSALPASAGGPGPGGTRGVAGGRTSGPEGPPGGAGPPGEAAALGQRGWLGHLNQPDRQDQPVLLASLELSMRLAKVELRGKDAAYCSCPLQLSLTVKAPTIGCGQVRGNAIADVEGIQRRHGAAK</sequence>
<evidence type="ECO:0000256" key="1">
    <source>
        <dbReference type="SAM" id="MobiDB-lite"/>
    </source>
</evidence>
<dbReference type="AlphaFoldDB" id="A0A183EQ82"/>
<dbReference type="WBParaSite" id="GPUH_0002315201-mRNA-1">
    <property type="protein sequence ID" value="GPUH_0002315201-mRNA-1"/>
    <property type="gene ID" value="GPUH_0002315201"/>
</dbReference>